<feature type="domain" description="Ketosynthase family 3 (KS3)" evidence="8">
    <location>
        <begin position="7"/>
        <end position="434"/>
    </location>
</feature>
<dbReference type="Gene3D" id="3.40.50.720">
    <property type="entry name" value="NAD(P)-binding Rossmann-like Domain"/>
    <property type="match status" value="2"/>
</dbReference>
<keyword evidence="1" id="KW-0596">Phosphopantetheine</keyword>
<dbReference type="InterPro" id="IPR014043">
    <property type="entry name" value="Acyl_transferase_dom"/>
</dbReference>
<feature type="domain" description="Carrier" evidence="7">
    <location>
        <begin position="2317"/>
        <end position="2394"/>
    </location>
</feature>
<dbReference type="InterPro" id="IPR057326">
    <property type="entry name" value="KR_dom"/>
</dbReference>
<dbReference type="Pfam" id="PF00109">
    <property type="entry name" value="ketoacyl-synt"/>
    <property type="match status" value="1"/>
</dbReference>
<evidence type="ECO:0000256" key="1">
    <source>
        <dbReference type="ARBA" id="ARBA00022450"/>
    </source>
</evidence>
<dbReference type="InterPro" id="IPR050091">
    <property type="entry name" value="PKS_NRPS_Biosynth_Enz"/>
</dbReference>
<accession>A0AA37P8F2</accession>
<evidence type="ECO:0000256" key="6">
    <source>
        <dbReference type="PROSITE-ProRule" id="PRU01363"/>
    </source>
</evidence>
<comment type="caution">
    <text evidence="10">The sequence shown here is derived from an EMBL/GenBank/DDBJ whole genome shotgun (WGS) entry which is preliminary data.</text>
</comment>
<dbReference type="Pfam" id="PF08659">
    <property type="entry name" value="KR"/>
    <property type="match status" value="1"/>
</dbReference>
<dbReference type="Gene3D" id="3.40.47.10">
    <property type="match status" value="1"/>
</dbReference>
<dbReference type="PROSITE" id="PS00606">
    <property type="entry name" value="KS3_1"/>
    <property type="match status" value="1"/>
</dbReference>
<dbReference type="InterPro" id="IPR036736">
    <property type="entry name" value="ACP-like_sf"/>
</dbReference>
<dbReference type="GO" id="GO:0006633">
    <property type="term" value="P:fatty acid biosynthetic process"/>
    <property type="evidence" value="ECO:0007669"/>
    <property type="project" value="InterPro"/>
</dbReference>
<dbReference type="InterPro" id="IPR042104">
    <property type="entry name" value="PKS_dehydratase_sf"/>
</dbReference>
<feature type="active site" description="Proton acceptor; for dehydratase activity" evidence="6">
    <location>
        <position position="990"/>
    </location>
</feature>
<dbReference type="InterPro" id="IPR049900">
    <property type="entry name" value="PKS_mFAS_DH"/>
</dbReference>
<dbReference type="Pfam" id="PF00698">
    <property type="entry name" value="Acyl_transf_1"/>
    <property type="match status" value="1"/>
</dbReference>
<dbReference type="InterPro" id="IPR020806">
    <property type="entry name" value="PKS_PP-bd"/>
</dbReference>
<dbReference type="InterPro" id="IPR049552">
    <property type="entry name" value="PKS_DH_N"/>
</dbReference>
<dbReference type="InterPro" id="IPR036291">
    <property type="entry name" value="NAD(P)-bd_dom_sf"/>
</dbReference>
<dbReference type="GO" id="GO:0004315">
    <property type="term" value="F:3-oxoacyl-[acyl-carrier-protein] synthase activity"/>
    <property type="evidence" value="ECO:0007669"/>
    <property type="project" value="InterPro"/>
</dbReference>
<dbReference type="Pfam" id="PF00550">
    <property type="entry name" value="PP-binding"/>
    <property type="match status" value="1"/>
</dbReference>
<dbReference type="SMART" id="SM00823">
    <property type="entry name" value="PKS_PP"/>
    <property type="match status" value="1"/>
</dbReference>
<dbReference type="InterPro" id="IPR009081">
    <property type="entry name" value="PP-bd_ACP"/>
</dbReference>
<dbReference type="SUPFAM" id="SSF52151">
    <property type="entry name" value="FabD/lysophospholipase-like"/>
    <property type="match status" value="1"/>
</dbReference>
<reference evidence="10 11" key="1">
    <citation type="submission" date="2022-03" db="EMBL/GenBank/DDBJ databases">
        <title>Genome data of Colletotrichum spp.</title>
        <authorList>
            <person name="Utami Y.D."/>
            <person name="Hiruma K."/>
        </authorList>
    </citation>
    <scope>NUCLEOTIDE SEQUENCE [LARGE SCALE GENOMIC DNA]</scope>
    <source>
        <strain evidence="10 11">MAFF 239500</strain>
    </source>
</reference>
<dbReference type="SMART" id="SM00826">
    <property type="entry name" value="PKS_DH"/>
    <property type="match status" value="1"/>
</dbReference>
<dbReference type="SUPFAM" id="SSF47336">
    <property type="entry name" value="ACP-like"/>
    <property type="match status" value="1"/>
</dbReference>
<evidence type="ECO:0000259" key="8">
    <source>
        <dbReference type="PROSITE" id="PS52004"/>
    </source>
</evidence>
<dbReference type="PROSITE" id="PS50075">
    <property type="entry name" value="CARRIER"/>
    <property type="match status" value="1"/>
</dbReference>
<dbReference type="PROSITE" id="PS00012">
    <property type="entry name" value="PHOSPHOPANTETHEINE"/>
    <property type="match status" value="1"/>
</dbReference>
<dbReference type="InterPro" id="IPR013968">
    <property type="entry name" value="PKS_KR"/>
</dbReference>
<dbReference type="SMART" id="SM00822">
    <property type="entry name" value="PKS_KR"/>
    <property type="match status" value="1"/>
</dbReference>
<dbReference type="InterPro" id="IPR016039">
    <property type="entry name" value="Thiolase-like"/>
</dbReference>
<dbReference type="Gene3D" id="3.10.129.110">
    <property type="entry name" value="Polyketide synthase dehydratase"/>
    <property type="match status" value="1"/>
</dbReference>
<dbReference type="InterPro" id="IPR001227">
    <property type="entry name" value="Ac_transferase_dom_sf"/>
</dbReference>
<evidence type="ECO:0000259" key="7">
    <source>
        <dbReference type="PROSITE" id="PS50075"/>
    </source>
</evidence>
<dbReference type="EMBL" id="BQXU01000020">
    <property type="protein sequence ID" value="GKT47554.1"/>
    <property type="molecule type" value="Genomic_DNA"/>
</dbReference>
<dbReference type="InterPro" id="IPR018201">
    <property type="entry name" value="Ketoacyl_synth_AS"/>
</dbReference>
<organism evidence="10 11">
    <name type="scientific">Colletotrichum spaethianum</name>
    <dbReference type="NCBI Taxonomy" id="700344"/>
    <lineage>
        <taxon>Eukaryota</taxon>
        <taxon>Fungi</taxon>
        <taxon>Dikarya</taxon>
        <taxon>Ascomycota</taxon>
        <taxon>Pezizomycotina</taxon>
        <taxon>Sordariomycetes</taxon>
        <taxon>Hypocreomycetidae</taxon>
        <taxon>Glomerellales</taxon>
        <taxon>Glomerellaceae</taxon>
        <taxon>Colletotrichum</taxon>
        <taxon>Colletotrichum spaethianum species complex</taxon>
    </lineage>
</organism>
<dbReference type="GeneID" id="73328537"/>
<evidence type="ECO:0000256" key="5">
    <source>
        <dbReference type="ARBA" id="ARBA00023268"/>
    </source>
</evidence>
<evidence type="ECO:0000256" key="3">
    <source>
        <dbReference type="ARBA" id="ARBA00022679"/>
    </source>
</evidence>
<dbReference type="SMART" id="SM00825">
    <property type="entry name" value="PKS_KS"/>
    <property type="match status" value="1"/>
</dbReference>
<dbReference type="InterPro" id="IPR032821">
    <property type="entry name" value="PKS_assoc"/>
</dbReference>
<dbReference type="Gene3D" id="3.30.70.3290">
    <property type="match status" value="1"/>
</dbReference>
<keyword evidence="11" id="KW-1185">Reference proteome</keyword>
<sequence length="2405" mass="258915">MTEIDQQEPIAIIGAACRLPGEVSSLGDLWDMISHERTGHGKIPADRWDADVLHHPDQDRKGSMAVKNGYFLKEDISHFDAPFFSTTAKEAASMDPVKRLLLEVSYESIENAGIPVESLMNSQTGCYVGCMTDDYELLSLHDIYDLGHTAASAISEAMTANRVSWFFGLRGPSLTLDTACSSSLYALHLACQSLKLKETNMGLVAGVNLILNPNTMHQLSAMHMLSPEGISHTFDDRANGYGRGEGIGCLVVKRLSDALRDGDTIRAVIRHTGANADGKTPSITQPSSDAQAELIRRTYDAAGLPLSSTQYFEAHGTGTPVGDPIELRAIASTLGAARTAEGLGPLYVGSIKPSVGHTEGCSGLAGVFKAVVCLEKGMLVPTYGVERVNPKLTLDEWNLKLPPSTMKWPSSGQRRISINSFGFGGANAHAILDDAHHYLSARGLIGKHNTKVHVSSENSSESGISMGPETPMSELDSKAARQLFVFSTKDQSGIQRLSSLYSNELPSSGLDKEDTYYLSNLAYTLAVRRSHHDFRSFAVASSLAELKTQLSKGLPKMKRSSRQDNNLIFVFTGQGAQWPAMGKQLLSNPVFRQSVEKSQLFLKALGCEWDTIRELSEEENSNISLPEFSQTLCTVLQVALVDLLRYWAITPKATVGHSSGEIAAAYAASYITHGDAIKIAYVRGLSSSCVTRKGAMMAVGLSRDEAQGYLAQVPSQSVVVACINSPSSLTLSGDIDAIDSLEKIISADGKFARKLKVKTAYHSPHMLDVSQGYLERIGHVSTLSGGETIMFSSLTGKRVDPQELNAHYWVNNMCAPVEFSAALSSLLSLTAVSGSGRGKAMPVRWGGLIELGPHSALQGPVQQNIAASTSKTAKEAPYMSMILRGKDANETALTVAGKLWAMGVGVNLSSVSGDDRTSLIMGPQALTDLPPYPWNHGRSFWHEAYSTKSNRFPAAPRTDLLGVPEDLQNSLEPRWKNYLRISENPWIEDHKITGTILYPAAGMLVMALEGVLQISGAPDKIHGFRFRNVSFERGLVVASGDDAAVETRLSLQPHQTIPGQWQFTIFSTTTGTSWTKHCSGSICLEYATADNGIENSPVDPAWIQQSKTYRSLIGDKVIEEVDVDTFYDHLQTIGMEYGPLFRNVVSLTAVPTQKSSYGIVIIPDTLSAMPANFEYPHIMHPATMDAIFHLLLAAVNDGKPVDEAAVPYSIDDMFVASAQPQGAGSRFSGYGNVGSMSKDGHEIVGNLIVSDEAWSAPKLVVKGFALRKVTSADGASASTATVSAMRKCARVEWSEDIDFLKTGGDVSRLRHMPGHETGSLSLWLDRLTHKKPVVEVLVVLNNDWINFIETIRDLQARGGRCRGISKTTFVVTKASDLDMMRAVEISLDCEVKLWDVDIEEEGLLSADSTQDLILLIGSGALEVNSDAISKVQKMLSPQGYLVVVSTEESQSKIKPMLEKQGFSKTFTVSGDSHNAFLVASVHSSSGSEISKAPAEVHLLVPSLTSAEASTFASNLIATLSAAGIVVHSTTLNLENVAGLMGKHVISLLELESPLIYSWNEDQFTSFKSLVSSVAHLFWLTRGGVIESWNGGVEFAPAQGLLRVMRNEYSLSALPHLDLSSDFDPTSVYNASLVADVWRSSLANEAEMEYAEFQGAIHVPRAIEDSGFDGDLQLASGIARPVRASLAESGKPMKLASAVEEGDFLWVEDEEAEATLQPDQVEIQVEFVGLPETASSIDDAVVPQLAREAVGLVVRCGTGVKTVSAGQRVVVFGTDTCKTCVRQTESLVAPVPAELLADQAAALPSVFIAAQYSLLEIAGLGKGQSVLIHDAATALGQAAVQVSQSVGAEVFALVASKEQKAILSEQYGIPPTRIFDYNLQHFIAAIEQATDRRGLDVILSIYQHGPSVLASTAALGEFGFFVDLAGANSGAPEISLPIQKRNATLARVDMDRVQKVKPNVIQSLFQRAFSAPITPIHPTTVFSVTNTALAVDWLRTQKHGKVVLSFDDSDLIFTPPPPAKKLVLDEQGTYVLAGGLGALGLDIASMMIDHGAKHLVFLSRSGGSKNEHDLENFRNRGVNVEAYKCDVNQAESVTHVFGKLKDKGRIVKGLIQCAMVLEDSIFENMTHEKWIRAFMPKTRGSSNLLSQLSASDAPFFIMLSSITGIIGNTAQANYASGNTFEDALAHYARKHLGIAATSIDVGLVSDSSHFTSAGEFGELEDYLHMYQHGWSGLQCTLDELRIALRAVMSGATADGQEVAAQMVLGLGDSLIRNEGATGFERDRKFDHRVVQPISSAGDGIAKGLSVGEKLAKATTAGEAATAVEVSLKIQIAAAIGVEVDEVDGQKPLPEFGVDSLKAVEMRNRALREMQSDVSVFELLSATPLTDLAAKIASRSALVKLDADELA</sequence>
<dbReference type="Proteomes" id="UP001055115">
    <property type="component" value="Unassembled WGS sequence"/>
</dbReference>
<feature type="region of interest" description="C-terminal hotdog fold" evidence="6">
    <location>
        <begin position="1118"/>
        <end position="1275"/>
    </location>
</feature>
<feature type="active site" description="Proton donor; for dehydratase activity" evidence="6">
    <location>
        <position position="1185"/>
    </location>
</feature>
<dbReference type="SMART" id="SM00829">
    <property type="entry name" value="PKS_ER"/>
    <property type="match status" value="1"/>
</dbReference>
<gene>
    <name evidence="10" type="ORF">ColSpa_07735</name>
</gene>
<keyword evidence="4" id="KW-0560">Oxidoreductase</keyword>
<dbReference type="SUPFAM" id="SSF51735">
    <property type="entry name" value="NAD(P)-binding Rossmann-fold domains"/>
    <property type="match status" value="2"/>
</dbReference>
<evidence type="ECO:0000259" key="9">
    <source>
        <dbReference type="PROSITE" id="PS52019"/>
    </source>
</evidence>
<dbReference type="PROSITE" id="PS52019">
    <property type="entry name" value="PKS_MFAS_DH"/>
    <property type="match status" value="1"/>
</dbReference>
<dbReference type="PANTHER" id="PTHR43775">
    <property type="entry name" value="FATTY ACID SYNTHASE"/>
    <property type="match status" value="1"/>
</dbReference>
<dbReference type="SUPFAM" id="SSF53901">
    <property type="entry name" value="Thiolase-like"/>
    <property type="match status" value="1"/>
</dbReference>
<evidence type="ECO:0000313" key="11">
    <source>
        <dbReference type="Proteomes" id="UP001055115"/>
    </source>
</evidence>
<dbReference type="InterPro" id="IPR006162">
    <property type="entry name" value="Ppantetheine_attach_site"/>
</dbReference>
<dbReference type="InterPro" id="IPR014031">
    <property type="entry name" value="Ketoacyl_synth_C"/>
</dbReference>
<dbReference type="InterPro" id="IPR020843">
    <property type="entry name" value="ER"/>
</dbReference>
<dbReference type="GO" id="GO:0004312">
    <property type="term" value="F:fatty acid synthase activity"/>
    <property type="evidence" value="ECO:0007669"/>
    <property type="project" value="TreeGrafter"/>
</dbReference>
<dbReference type="Gene3D" id="3.40.366.10">
    <property type="entry name" value="Malonyl-Coenzyme A Acyl Carrier Protein, domain 2"/>
    <property type="match status" value="1"/>
</dbReference>
<keyword evidence="5" id="KW-0511">Multifunctional enzyme</keyword>
<name>A0AA37P8F2_9PEZI</name>
<dbReference type="GO" id="GO:0044550">
    <property type="term" value="P:secondary metabolite biosynthetic process"/>
    <property type="evidence" value="ECO:0007669"/>
    <property type="project" value="TreeGrafter"/>
</dbReference>
<dbReference type="InterPro" id="IPR011032">
    <property type="entry name" value="GroES-like_sf"/>
</dbReference>
<dbReference type="SUPFAM" id="SSF50129">
    <property type="entry name" value="GroES-like"/>
    <property type="match status" value="1"/>
</dbReference>
<dbReference type="InterPro" id="IPR016035">
    <property type="entry name" value="Acyl_Trfase/lysoPLipase"/>
</dbReference>
<dbReference type="InterPro" id="IPR020841">
    <property type="entry name" value="PKS_Beta-ketoAc_synthase_dom"/>
</dbReference>
<keyword evidence="3" id="KW-0808">Transferase</keyword>
<dbReference type="RefSeq" id="XP_049129904.1">
    <property type="nucleotide sequence ID" value="XM_049273947.1"/>
</dbReference>
<keyword evidence="2" id="KW-0597">Phosphoprotein</keyword>
<dbReference type="InterPro" id="IPR014030">
    <property type="entry name" value="Ketoacyl_synth_N"/>
</dbReference>
<evidence type="ECO:0000313" key="10">
    <source>
        <dbReference type="EMBL" id="GKT47554.1"/>
    </source>
</evidence>
<dbReference type="InterPro" id="IPR049551">
    <property type="entry name" value="PKS_DH_C"/>
</dbReference>
<dbReference type="Pfam" id="PF21089">
    <property type="entry name" value="PKS_DH_N"/>
    <property type="match status" value="1"/>
</dbReference>
<dbReference type="Gene3D" id="3.90.180.10">
    <property type="entry name" value="Medium-chain alcohol dehydrogenases, catalytic domain"/>
    <property type="match status" value="1"/>
</dbReference>
<dbReference type="SUPFAM" id="SSF55048">
    <property type="entry name" value="Probable ACP-binding domain of malonyl-CoA ACP transacylase"/>
    <property type="match status" value="1"/>
</dbReference>
<dbReference type="GO" id="GO:0031177">
    <property type="term" value="F:phosphopantetheine binding"/>
    <property type="evidence" value="ECO:0007669"/>
    <property type="project" value="InterPro"/>
</dbReference>
<evidence type="ECO:0000256" key="4">
    <source>
        <dbReference type="ARBA" id="ARBA00023002"/>
    </source>
</evidence>
<dbReference type="InterPro" id="IPR020807">
    <property type="entry name" value="PKS_DH"/>
</dbReference>
<dbReference type="PROSITE" id="PS52004">
    <property type="entry name" value="KS3_2"/>
    <property type="match status" value="1"/>
</dbReference>
<dbReference type="Pfam" id="PF14765">
    <property type="entry name" value="PS-DH"/>
    <property type="match status" value="1"/>
</dbReference>
<dbReference type="Pfam" id="PF02801">
    <property type="entry name" value="Ketoacyl-synt_C"/>
    <property type="match status" value="1"/>
</dbReference>
<feature type="domain" description="PKS/mFAS DH" evidence="9">
    <location>
        <begin position="958"/>
        <end position="1275"/>
    </location>
</feature>
<dbReference type="GO" id="GO:0016491">
    <property type="term" value="F:oxidoreductase activity"/>
    <property type="evidence" value="ECO:0007669"/>
    <property type="project" value="UniProtKB-KW"/>
</dbReference>
<protein>
    <submittedName>
        <fullName evidence="10">Reducing polyketide synthase FUB1</fullName>
    </submittedName>
</protein>
<dbReference type="InterPro" id="IPR016036">
    <property type="entry name" value="Malonyl_transacylase_ACP-bd"/>
</dbReference>
<feature type="region of interest" description="N-terminal hotdog fold" evidence="6">
    <location>
        <begin position="958"/>
        <end position="1089"/>
    </location>
</feature>
<dbReference type="PANTHER" id="PTHR43775:SF29">
    <property type="entry name" value="ASPERFURANONE POLYKETIDE SYNTHASE AFOG-RELATED"/>
    <property type="match status" value="1"/>
</dbReference>
<proteinExistence type="predicted"/>
<dbReference type="CDD" id="cd05195">
    <property type="entry name" value="enoyl_red"/>
    <property type="match status" value="1"/>
</dbReference>
<evidence type="ECO:0000256" key="2">
    <source>
        <dbReference type="ARBA" id="ARBA00022553"/>
    </source>
</evidence>
<dbReference type="Gene3D" id="1.10.1200.10">
    <property type="entry name" value="ACP-like"/>
    <property type="match status" value="1"/>
</dbReference>
<dbReference type="Pfam" id="PF16197">
    <property type="entry name" value="KAsynt_C_assoc"/>
    <property type="match status" value="1"/>
</dbReference>
<dbReference type="SMART" id="SM00827">
    <property type="entry name" value="PKS_AT"/>
    <property type="match status" value="1"/>
</dbReference>
<dbReference type="CDD" id="cd00833">
    <property type="entry name" value="PKS"/>
    <property type="match status" value="1"/>
</dbReference>